<sequence>MAQSWSNEGAGRMTMAHSVIGGRMKEGSITFDSELNESDPLYFRVEGVEGYSWVQEWLDFMEYCSRYGGLKVVDGRVFSKSGFRFKREEEDEKNEKDDLIQGIYTSGEFGFVFVARFSLSLRFRNLLAHSTKLI</sequence>
<dbReference type="EMBL" id="SZYD01000003">
    <property type="protein sequence ID" value="KAD6795592.1"/>
    <property type="molecule type" value="Genomic_DNA"/>
</dbReference>
<dbReference type="Proteomes" id="UP000326396">
    <property type="component" value="Linkage Group LG11"/>
</dbReference>
<reference evidence="1 2" key="1">
    <citation type="submission" date="2019-05" db="EMBL/GenBank/DDBJ databases">
        <title>Mikania micrantha, genome provides insights into the molecular mechanism of rapid growth.</title>
        <authorList>
            <person name="Liu B."/>
        </authorList>
    </citation>
    <scope>NUCLEOTIDE SEQUENCE [LARGE SCALE GENOMIC DNA]</scope>
    <source>
        <strain evidence="1">NLD-2019</strain>
        <tissue evidence="1">Leaf</tissue>
    </source>
</reference>
<evidence type="ECO:0000313" key="1">
    <source>
        <dbReference type="EMBL" id="KAD6795592.1"/>
    </source>
</evidence>
<protein>
    <submittedName>
        <fullName evidence="1">Uncharacterized protein</fullName>
    </submittedName>
</protein>
<organism evidence="1 2">
    <name type="scientific">Mikania micrantha</name>
    <name type="common">bitter vine</name>
    <dbReference type="NCBI Taxonomy" id="192012"/>
    <lineage>
        <taxon>Eukaryota</taxon>
        <taxon>Viridiplantae</taxon>
        <taxon>Streptophyta</taxon>
        <taxon>Embryophyta</taxon>
        <taxon>Tracheophyta</taxon>
        <taxon>Spermatophyta</taxon>
        <taxon>Magnoliopsida</taxon>
        <taxon>eudicotyledons</taxon>
        <taxon>Gunneridae</taxon>
        <taxon>Pentapetalae</taxon>
        <taxon>asterids</taxon>
        <taxon>campanulids</taxon>
        <taxon>Asterales</taxon>
        <taxon>Asteraceae</taxon>
        <taxon>Asteroideae</taxon>
        <taxon>Heliantheae alliance</taxon>
        <taxon>Eupatorieae</taxon>
        <taxon>Mikania</taxon>
    </lineage>
</organism>
<proteinExistence type="predicted"/>
<name>A0A5N6PPT2_9ASTR</name>
<evidence type="ECO:0000313" key="2">
    <source>
        <dbReference type="Proteomes" id="UP000326396"/>
    </source>
</evidence>
<accession>A0A5N6PPT2</accession>
<comment type="caution">
    <text evidence="1">The sequence shown here is derived from an EMBL/GenBank/DDBJ whole genome shotgun (WGS) entry which is preliminary data.</text>
</comment>
<keyword evidence="2" id="KW-1185">Reference proteome</keyword>
<gene>
    <name evidence="1" type="ORF">E3N88_06488</name>
</gene>
<dbReference type="AlphaFoldDB" id="A0A5N6PPT2"/>